<evidence type="ECO:0000313" key="2">
    <source>
        <dbReference type="EMBL" id="OGZ56479.1"/>
    </source>
</evidence>
<sequence length="136" mass="15691">MSTIQQKQLPHEDLKRLGVEVVYLFGSQAEGVAGKASDIDIGIVLKESAPKPTTELYNKLFHILHDCFDMSNFRTMDIVFLQRASLELQFDVIRHGKVLFESSSDVRMNFEERVATLYRDFKPILKQFNNAILERI</sequence>
<dbReference type="Pfam" id="PF18765">
    <property type="entry name" value="Polbeta"/>
    <property type="match status" value="1"/>
</dbReference>
<dbReference type="InterPro" id="IPR043519">
    <property type="entry name" value="NT_sf"/>
</dbReference>
<name>A0A1G2H294_9BACT</name>
<dbReference type="NCBIfam" id="NF047752">
    <property type="entry name" value="MntA_antitoxin"/>
    <property type="match status" value="1"/>
</dbReference>
<dbReference type="InterPro" id="IPR041633">
    <property type="entry name" value="Polbeta"/>
</dbReference>
<evidence type="ECO:0000313" key="3">
    <source>
        <dbReference type="Proteomes" id="UP000178186"/>
    </source>
</evidence>
<protein>
    <recommendedName>
        <fullName evidence="1">Polymerase beta nucleotidyltransferase domain-containing protein</fullName>
    </recommendedName>
</protein>
<dbReference type="InterPro" id="IPR052930">
    <property type="entry name" value="TA_antitoxin_MntA"/>
</dbReference>
<comment type="caution">
    <text evidence="2">The sequence shown here is derived from an EMBL/GenBank/DDBJ whole genome shotgun (WGS) entry which is preliminary data.</text>
</comment>
<dbReference type="CDD" id="cd05403">
    <property type="entry name" value="NT_KNTase_like"/>
    <property type="match status" value="1"/>
</dbReference>
<dbReference type="PANTHER" id="PTHR43852:SF4">
    <property type="entry name" value="NUCLEOTIDYLTRANSFERASE"/>
    <property type="match status" value="1"/>
</dbReference>
<dbReference type="PANTHER" id="PTHR43852">
    <property type="entry name" value="NUCLEOTIDYLTRANSFERASE"/>
    <property type="match status" value="1"/>
</dbReference>
<proteinExistence type="predicted"/>
<gene>
    <name evidence="2" type="ORF">A3H64_01005</name>
</gene>
<dbReference type="SUPFAM" id="SSF81301">
    <property type="entry name" value="Nucleotidyltransferase"/>
    <property type="match status" value="1"/>
</dbReference>
<dbReference type="Proteomes" id="UP000178186">
    <property type="component" value="Unassembled WGS sequence"/>
</dbReference>
<feature type="domain" description="Polymerase beta nucleotidyltransferase" evidence="1">
    <location>
        <begin position="18"/>
        <end position="104"/>
    </location>
</feature>
<dbReference type="Gene3D" id="3.30.460.10">
    <property type="entry name" value="Beta Polymerase, domain 2"/>
    <property type="match status" value="1"/>
</dbReference>
<accession>A0A1G2H294</accession>
<evidence type="ECO:0000259" key="1">
    <source>
        <dbReference type="Pfam" id="PF18765"/>
    </source>
</evidence>
<reference evidence="2 3" key="1">
    <citation type="journal article" date="2016" name="Nat. Commun.">
        <title>Thousands of microbial genomes shed light on interconnected biogeochemical processes in an aquifer system.</title>
        <authorList>
            <person name="Anantharaman K."/>
            <person name="Brown C.T."/>
            <person name="Hug L.A."/>
            <person name="Sharon I."/>
            <person name="Castelle C.J."/>
            <person name="Probst A.J."/>
            <person name="Thomas B.C."/>
            <person name="Singh A."/>
            <person name="Wilkins M.J."/>
            <person name="Karaoz U."/>
            <person name="Brodie E.L."/>
            <person name="Williams K.H."/>
            <person name="Hubbard S.S."/>
            <person name="Banfield J.F."/>
        </authorList>
    </citation>
    <scope>NUCLEOTIDE SEQUENCE [LARGE SCALE GENOMIC DNA]</scope>
</reference>
<dbReference type="EMBL" id="MHNY01000011">
    <property type="protein sequence ID" value="OGZ56479.1"/>
    <property type="molecule type" value="Genomic_DNA"/>
</dbReference>
<organism evidence="2 3">
    <name type="scientific">Candidatus Ryanbacteria bacterium RIFCSPLOWO2_02_FULL_45_11c</name>
    <dbReference type="NCBI Taxonomy" id="1802128"/>
    <lineage>
        <taxon>Bacteria</taxon>
        <taxon>Candidatus Ryaniibacteriota</taxon>
    </lineage>
</organism>
<dbReference type="STRING" id="1802128.A3H64_01005"/>
<dbReference type="AlphaFoldDB" id="A0A1G2H294"/>